<evidence type="ECO:0000256" key="4">
    <source>
        <dbReference type="ARBA" id="ARBA00022723"/>
    </source>
</evidence>
<dbReference type="PROSITE" id="PS51462">
    <property type="entry name" value="NUDIX"/>
    <property type="match status" value="2"/>
</dbReference>
<dbReference type="InterPro" id="IPR042970">
    <property type="entry name" value="NUDT18_NUDIX"/>
</dbReference>
<dbReference type="Pfam" id="PF00293">
    <property type="entry name" value="NUDIX"/>
    <property type="match status" value="2"/>
</dbReference>
<keyword evidence="5" id="KW-0378">Hydrolase</keyword>
<comment type="cofactor">
    <cofactor evidence="2">
        <name>Mg(2+)</name>
        <dbReference type="ChEBI" id="CHEBI:18420"/>
    </cofactor>
</comment>
<evidence type="ECO:0000256" key="3">
    <source>
        <dbReference type="ARBA" id="ARBA00005582"/>
    </source>
</evidence>
<dbReference type="EMBL" id="JACTAM010000008">
    <property type="protein sequence ID" value="KAI2661392.1"/>
    <property type="molecule type" value="Genomic_DNA"/>
</dbReference>
<dbReference type="InterPro" id="IPR020476">
    <property type="entry name" value="Nudix_hydrolase"/>
</dbReference>
<dbReference type="InterPro" id="IPR000086">
    <property type="entry name" value="NUDIX_hydrolase_dom"/>
</dbReference>
<keyword evidence="11" id="KW-1185">Reference proteome</keyword>
<feature type="region of interest" description="Disordered" evidence="8">
    <location>
        <begin position="1"/>
        <end position="27"/>
    </location>
</feature>
<dbReference type="Gene3D" id="3.90.79.10">
    <property type="entry name" value="Nucleoside Triphosphate Pyrophosphohydrolase"/>
    <property type="match status" value="2"/>
</dbReference>
<gene>
    <name evidence="10" type="ORF">H4Q32_006971</name>
</gene>
<dbReference type="PRINTS" id="PR00502">
    <property type="entry name" value="NUDIXFAMILY"/>
</dbReference>
<reference evidence="10 11" key="1">
    <citation type="submission" date="2022-01" db="EMBL/GenBank/DDBJ databases">
        <title>A high-quality chromosome-level genome assembly of rohu carp, Labeo rohita.</title>
        <authorList>
            <person name="Arick M.A. II"/>
            <person name="Hsu C.-Y."/>
            <person name="Magbanua Z."/>
            <person name="Pechanova O."/>
            <person name="Grover C."/>
            <person name="Miller E."/>
            <person name="Thrash A."/>
            <person name="Ezzel L."/>
            <person name="Alam S."/>
            <person name="Benzie J."/>
            <person name="Hamilton M."/>
            <person name="Karsi A."/>
            <person name="Lawrence M.L."/>
            <person name="Peterson D.G."/>
        </authorList>
    </citation>
    <scope>NUCLEOTIDE SEQUENCE [LARGE SCALE GENOMIC DNA]</scope>
    <source>
        <strain evidence="11">BAU-BD-2019</strain>
        <tissue evidence="10">Blood</tissue>
    </source>
</reference>
<name>A0ABQ8MGH1_LABRO</name>
<dbReference type="InterPro" id="IPR020084">
    <property type="entry name" value="NUDIX_hydrolase_CS"/>
</dbReference>
<protein>
    <submittedName>
        <fullName evidence="10">8-oxo-dGDP phosphatase NUDT18</fullName>
    </submittedName>
</protein>
<proteinExistence type="inferred from homology"/>
<dbReference type="SUPFAM" id="SSF55811">
    <property type="entry name" value="Nudix"/>
    <property type="match status" value="2"/>
</dbReference>
<dbReference type="CDD" id="cd04671">
    <property type="entry name" value="NUDIX_8DGDPP_Nudt18"/>
    <property type="match status" value="1"/>
</dbReference>
<dbReference type="PROSITE" id="PS00893">
    <property type="entry name" value="NUDIX_BOX"/>
    <property type="match status" value="2"/>
</dbReference>
<feature type="domain" description="Nudix hydrolase" evidence="9">
    <location>
        <begin position="97"/>
        <end position="222"/>
    </location>
</feature>
<comment type="cofactor">
    <cofactor evidence="1">
        <name>Mn(2+)</name>
        <dbReference type="ChEBI" id="CHEBI:29035"/>
    </cofactor>
</comment>
<evidence type="ECO:0000256" key="2">
    <source>
        <dbReference type="ARBA" id="ARBA00001946"/>
    </source>
</evidence>
<dbReference type="Proteomes" id="UP000830375">
    <property type="component" value="Unassembled WGS sequence"/>
</dbReference>
<evidence type="ECO:0000256" key="6">
    <source>
        <dbReference type="ARBA" id="ARBA00022842"/>
    </source>
</evidence>
<evidence type="ECO:0000313" key="11">
    <source>
        <dbReference type="Proteomes" id="UP000830375"/>
    </source>
</evidence>
<dbReference type="PANTHER" id="PTHR22769">
    <property type="entry name" value="MUTT/NUDIX HYDROLASE"/>
    <property type="match status" value="1"/>
</dbReference>
<evidence type="ECO:0000313" key="10">
    <source>
        <dbReference type="EMBL" id="KAI2661392.1"/>
    </source>
</evidence>
<keyword evidence="6" id="KW-0460">Magnesium</keyword>
<sequence>MAPESHCSLTSTAVDERMERQPHQGAFSENRTNCINHVYEVSVTNCRPEWNQGSSNMDSTVQILEENLEKILKGEGLEVGEFDSVPEEVKPVTLRKSVCYIVSAVIFNSKDELLMVQEAKPECHGRWYLPAGRMEERESILEALQREVKEEAGIDCQPITLLLIQEQGPKWIRFVFLAEETGGSLKTTAEADSESLQAQWWDRESPLPLRAHDILPLIDAGIKYRRNPSFPMLQPVDIPCPVICQRLFLTFIDTSEEHRLWLLLSSNNAISHPSLPIAVSVNAFDTIPRAAHRLVKECVPSSTINIHTCGILGVQHNGRIPGKTDGICFNTLVLLDNSDDGAEISSPPPLKGDTYRWHEVTNQSLRGKIIQRIKENASVCFGLFFIMSLEETVERVLKGEGLEVTELHLAPKQKKPVTRKDTCFAVCAIIFNSKEAKATCPGSWYLPAGRMEDGESIEEALKREVKEEAGIDCKPITLLQIQEKGPRWIRFAFLAEKTGGSLKTPKEANADSLQAQWYDRESLPKNIRKSDILTLIDAGIRYRQSPWCSELQPVNLPCDVVCQRLLLAFTSSDANLENGEEERIWLLVSKDSQLPVVASVEAQTLMVTAKKLVKDCMPSVYEQLSVNTCGILGVQHSGRAPGQTDGVCLNTLVLLEYKEEEEEISVNSLPKTENDGFRWHEVTNKSLRTEILQKIQEGSVLPVQSL</sequence>
<comment type="caution">
    <text evidence="10">The sequence shown here is derived from an EMBL/GenBank/DDBJ whole genome shotgun (WGS) entry which is preliminary data.</text>
</comment>
<evidence type="ECO:0000256" key="5">
    <source>
        <dbReference type="ARBA" id="ARBA00022801"/>
    </source>
</evidence>
<feature type="domain" description="Nudix hydrolase" evidence="9">
    <location>
        <begin position="388"/>
        <end position="540"/>
    </location>
</feature>
<evidence type="ECO:0000256" key="8">
    <source>
        <dbReference type="SAM" id="MobiDB-lite"/>
    </source>
</evidence>
<evidence type="ECO:0000256" key="7">
    <source>
        <dbReference type="ARBA" id="ARBA00023211"/>
    </source>
</evidence>
<organism evidence="10 11">
    <name type="scientific">Labeo rohita</name>
    <name type="common">Indian major carp</name>
    <name type="synonym">Cyprinus rohita</name>
    <dbReference type="NCBI Taxonomy" id="84645"/>
    <lineage>
        <taxon>Eukaryota</taxon>
        <taxon>Metazoa</taxon>
        <taxon>Chordata</taxon>
        <taxon>Craniata</taxon>
        <taxon>Vertebrata</taxon>
        <taxon>Euteleostomi</taxon>
        <taxon>Actinopterygii</taxon>
        <taxon>Neopterygii</taxon>
        <taxon>Teleostei</taxon>
        <taxon>Ostariophysi</taxon>
        <taxon>Cypriniformes</taxon>
        <taxon>Cyprinidae</taxon>
        <taxon>Labeoninae</taxon>
        <taxon>Labeonini</taxon>
        <taxon>Labeo</taxon>
    </lineage>
</organism>
<evidence type="ECO:0000259" key="9">
    <source>
        <dbReference type="PROSITE" id="PS51462"/>
    </source>
</evidence>
<dbReference type="PANTHER" id="PTHR22769:SF56">
    <property type="entry name" value="8-OXO-DGDP PHOSPHATASE NUDT18"/>
    <property type="match status" value="1"/>
</dbReference>
<dbReference type="InterPro" id="IPR015797">
    <property type="entry name" value="NUDIX_hydrolase-like_dom_sf"/>
</dbReference>
<accession>A0ABQ8MGH1</accession>
<evidence type="ECO:0000256" key="1">
    <source>
        <dbReference type="ARBA" id="ARBA00001936"/>
    </source>
</evidence>
<keyword evidence="4" id="KW-0479">Metal-binding</keyword>
<keyword evidence="7" id="KW-0464">Manganese</keyword>
<comment type="similarity">
    <text evidence="3">Belongs to the Nudix hydrolase family.</text>
</comment>